<sequence>MAYETLKVAVAGAGAISQFHLKGWQAQNGVELVAICDPDGEKAQEQADAFGIPQVFSDMGQMLEAVQPDAVDIITPVNSHAPLVRLAADHGVHVMCQKPMTPTVAEAESLIKDVGERVRFMIHENYRFRPHYAELAQRMRAGEVGRLRHARLTVRASAVLDYPGKVPFLLNRQPYLADFRRLLVFEVLIHHLDALRAILGEMTVINATLDRMNSDLKGEDVALIQLKTENGALVVIDADIAAPGHPPLPTDRLELLGDTDTVIYDKDRITRLSEPDNVSLHDLTANYQACFTGAVTDFTEGLRTGRAFQTDRLDNLKTLRLMESIYRAAGVEI</sequence>
<keyword evidence="1" id="KW-0560">Oxidoreductase</keyword>
<evidence type="ECO:0000256" key="1">
    <source>
        <dbReference type="ARBA" id="ARBA00023002"/>
    </source>
</evidence>
<dbReference type="Gene3D" id="3.40.50.720">
    <property type="entry name" value="NAD(P)-binding Rossmann-like Domain"/>
    <property type="match status" value="1"/>
</dbReference>
<dbReference type="GeneID" id="98665609"/>
<dbReference type="GO" id="GO:0016491">
    <property type="term" value="F:oxidoreductase activity"/>
    <property type="evidence" value="ECO:0007669"/>
    <property type="project" value="UniProtKB-KW"/>
</dbReference>
<dbReference type="Proteomes" id="UP000183299">
    <property type="component" value="Unassembled WGS sequence"/>
</dbReference>
<dbReference type="InterPro" id="IPR055170">
    <property type="entry name" value="GFO_IDH_MocA-like_dom"/>
</dbReference>
<evidence type="ECO:0000313" key="5">
    <source>
        <dbReference type="Proteomes" id="UP000183299"/>
    </source>
</evidence>
<feature type="domain" description="Gfo/Idh/MocA-like oxidoreductase N-terminal" evidence="2">
    <location>
        <begin position="6"/>
        <end position="113"/>
    </location>
</feature>
<dbReference type="PANTHER" id="PTHR43818">
    <property type="entry name" value="BCDNA.GH03377"/>
    <property type="match status" value="1"/>
</dbReference>
<reference evidence="4 5" key="1">
    <citation type="submission" date="2016-10" db="EMBL/GenBank/DDBJ databases">
        <authorList>
            <person name="de Groot N.N."/>
        </authorList>
    </citation>
    <scope>NUCLEOTIDE SEQUENCE [LARGE SCALE GENOMIC DNA]</scope>
    <source>
        <strain evidence="4 5">CGMCC 1.8891</strain>
    </source>
</reference>
<dbReference type="SUPFAM" id="SSF55347">
    <property type="entry name" value="Glyceraldehyde-3-phosphate dehydrogenase-like, C-terminal domain"/>
    <property type="match status" value="1"/>
</dbReference>
<dbReference type="InterPro" id="IPR000683">
    <property type="entry name" value="Gfo/Idh/MocA-like_OxRdtase_N"/>
</dbReference>
<dbReference type="OrthoDB" id="6183734at2"/>
<dbReference type="AlphaFoldDB" id="A0A1I3TTI7"/>
<feature type="domain" description="GFO/IDH/MocA-like oxidoreductase" evidence="3">
    <location>
        <begin position="132"/>
        <end position="261"/>
    </location>
</feature>
<evidence type="ECO:0000259" key="3">
    <source>
        <dbReference type="Pfam" id="PF22725"/>
    </source>
</evidence>
<organism evidence="4 5">
    <name type="scientific">Celeribacter halophilus</name>
    <dbReference type="NCBI Taxonomy" id="576117"/>
    <lineage>
        <taxon>Bacteria</taxon>
        <taxon>Pseudomonadati</taxon>
        <taxon>Pseudomonadota</taxon>
        <taxon>Alphaproteobacteria</taxon>
        <taxon>Rhodobacterales</taxon>
        <taxon>Roseobacteraceae</taxon>
        <taxon>Celeribacter</taxon>
    </lineage>
</organism>
<dbReference type="STRING" id="576117.SAMN04488138_10960"/>
<dbReference type="Pfam" id="PF22725">
    <property type="entry name" value="GFO_IDH_MocA_C3"/>
    <property type="match status" value="1"/>
</dbReference>
<dbReference type="InterPro" id="IPR050463">
    <property type="entry name" value="Gfo/Idh/MocA_oxidrdct_glycsds"/>
</dbReference>
<keyword evidence="5" id="KW-1185">Reference proteome</keyword>
<protein>
    <submittedName>
        <fullName evidence="4">Predicted dehydrogenase</fullName>
    </submittedName>
</protein>
<dbReference type="RefSeq" id="WP_066601042.1">
    <property type="nucleotide sequence ID" value="NZ_FORY01000009.1"/>
</dbReference>
<dbReference type="EMBL" id="FORY01000009">
    <property type="protein sequence ID" value="SFJ73803.1"/>
    <property type="molecule type" value="Genomic_DNA"/>
</dbReference>
<evidence type="ECO:0000259" key="2">
    <source>
        <dbReference type="Pfam" id="PF01408"/>
    </source>
</evidence>
<dbReference type="Pfam" id="PF01408">
    <property type="entry name" value="GFO_IDH_MocA"/>
    <property type="match status" value="1"/>
</dbReference>
<dbReference type="PANTHER" id="PTHR43818:SF11">
    <property type="entry name" value="BCDNA.GH03377"/>
    <property type="match status" value="1"/>
</dbReference>
<dbReference type="GO" id="GO:0000166">
    <property type="term" value="F:nucleotide binding"/>
    <property type="evidence" value="ECO:0007669"/>
    <property type="project" value="InterPro"/>
</dbReference>
<gene>
    <name evidence="4" type="ORF">SAMN04488138_10960</name>
</gene>
<dbReference type="InterPro" id="IPR036291">
    <property type="entry name" value="NAD(P)-bd_dom_sf"/>
</dbReference>
<dbReference type="SUPFAM" id="SSF51735">
    <property type="entry name" value="NAD(P)-binding Rossmann-fold domains"/>
    <property type="match status" value="1"/>
</dbReference>
<proteinExistence type="predicted"/>
<evidence type="ECO:0000313" key="4">
    <source>
        <dbReference type="EMBL" id="SFJ73803.1"/>
    </source>
</evidence>
<accession>A0A1I3TTI7</accession>
<name>A0A1I3TTI7_9RHOB</name>
<dbReference type="Gene3D" id="3.30.360.10">
    <property type="entry name" value="Dihydrodipicolinate Reductase, domain 2"/>
    <property type="match status" value="1"/>
</dbReference>